<dbReference type="InterPro" id="IPR008333">
    <property type="entry name" value="Cbr1-like_FAD-bd_dom"/>
</dbReference>
<evidence type="ECO:0000256" key="1">
    <source>
        <dbReference type="ARBA" id="ARBA00001974"/>
    </source>
</evidence>
<dbReference type="InterPro" id="IPR006058">
    <property type="entry name" value="2Fe2S_fd_BS"/>
</dbReference>
<dbReference type="AlphaFoldDB" id="A0A437Q0W8"/>
<dbReference type="SUPFAM" id="SSF52343">
    <property type="entry name" value="Ferredoxin reductase-like, C-terminal NADP-linked domain"/>
    <property type="match status" value="1"/>
</dbReference>
<dbReference type="Proteomes" id="UP000283128">
    <property type="component" value="Unassembled WGS sequence"/>
</dbReference>
<sequence>MAFQVALSFEDGITRFVDCAPDETVADASYKARINIPLDCRDGACGTCKVLCESGSYDGGDYIDEALTDDEAALGYALPCQMTPRSDLVLRLPTTSATAKTGPGTHTATVTAVERHSATTVGFTVDVDDRAALDFLPGQYVNITVPGTESVRSYSFSSGPSRRQASFLVRLTDGGAMSEYLRERAAVGDRLDLTGPIGSFFLRDVKRPALLLAGGTGLAPLLSMLEKLAQEPPAHPLHLLYGVTTDADLVHLDTLDDYARVIPGFTYDHCVADPASTARNKGYVTSLIDAAALHDGDADVYLCGPPAMVEAVRAHIASLRVTPASFHYEKFATAATTTVVTAEAA</sequence>
<reference evidence="6 7" key="1">
    <citation type="submission" date="2019-01" db="EMBL/GenBank/DDBJ databases">
        <title>Genome sequences of Streptomyces and Rhizobium isolates collected from root and soil.</title>
        <authorList>
            <person name="Chhettri S."/>
            <person name="Sevigny J.L."/>
            <person name="Sen A."/>
            <person name="Ennis N."/>
            <person name="Tisa L."/>
        </authorList>
    </citation>
    <scope>NUCLEOTIDE SEQUENCE [LARGE SCALE GENOMIC DNA]</scope>
    <source>
        <strain evidence="6 7">San01</strain>
    </source>
</reference>
<protein>
    <submittedName>
        <fullName evidence="6">2Fe-2S iron-sulfur cluster binding domain-containing protein</fullName>
    </submittedName>
</protein>
<keyword evidence="7" id="KW-1185">Reference proteome</keyword>
<evidence type="ECO:0000313" key="6">
    <source>
        <dbReference type="EMBL" id="RVU28166.1"/>
    </source>
</evidence>
<dbReference type="SUPFAM" id="SSF63380">
    <property type="entry name" value="Riboflavin synthase domain-like"/>
    <property type="match status" value="1"/>
</dbReference>
<keyword evidence="3" id="KW-0411">Iron-sulfur</keyword>
<evidence type="ECO:0000259" key="5">
    <source>
        <dbReference type="PROSITE" id="PS51384"/>
    </source>
</evidence>
<dbReference type="InterPro" id="IPR001709">
    <property type="entry name" value="Flavoprot_Pyr_Nucl_cyt_Rdtase"/>
</dbReference>
<evidence type="ECO:0000313" key="7">
    <source>
        <dbReference type="Proteomes" id="UP000283128"/>
    </source>
</evidence>
<dbReference type="PANTHER" id="PTHR47354:SF5">
    <property type="entry name" value="PROTEIN RFBI"/>
    <property type="match status" value="1"/>
</dbReference>
<dbReference type="PROSITE" id="PS00197">
    <property type="entry name" value="2FE2S_FER_1"/>
    <property type="match status" value="1"/>
</dbReference>
<dbReference type="CDD" id="cd06209">
    <property type="entry name" value="BenDO_FAD_NAD"/>
    <property type="match status" value="1"/>
</dbReference>
<dbReference type="Pfam" id="PF00175">
    <property type="entry name" value="NAD_binding_1"/>
    <property type="match status" value="1"/>
</dbReference>
<dbReference type="InterPro" id="IPR050415">
    <property type="entry name" value="MRET"/>
</dbReference>
<dbReference type="GO" id="GO:0051537">
    <property type="term" value="F:2 iron, 2 sulfur cluster binding"/>
    <property type="evidence" value="ECO:0007669"/>
    <property type="project" value="UniProtKB-KW"/>
</dbReference>
<dbReference type="Gene3D" id="3.40.50.80">
    <property type="entry name" value="Nucleotide-binding domain of ferredoxin-NADP reductase (FNR) module"/>
    <property type="match status" value="1"/>
</dbReference>
<keyword evidence="2" id="KW-0408">Iron</keyword>
<dbReference type="PRINTS" id="PR00410">
    <property type="entry name" value="PHEHYDRXLASE"/>
</dbReference>
<dbReference type="PANTHER" id="PTHR47354">
    <property type="entry name" value="NADH OXIDOREDUCTASE HCR"/>
    <property type="match status" value="1"/>
</dbReference>
<evidence type="ECO:0000259" key="4">
    <source>
        <dbReference type="PROSITE" id="PS51085"/>
    </source>
</evidence>
<dbReference type="InterPro" id="IPR036010">
    <property type="entry name" value="2Fe-2S_ferredoxin-like_sf"/>
</dbReference>
<dbReference type="InterPro" id="IPR047683">
    <property type="entry name" value="BenC-like_FAD_NAD-bd"/>
</dbReference>
<feature type="domain" description="2Fe-2S ferredoxin-type" evidence="4">
    <location>
        <begin position="3"/>
        <end position="96"/>
    </location>
</feature>
<dbReference type="EMBL" id="RZYA01000002">
    <property type="protein sequence ID" value="RVU28166.1"/>
    <property type="molecule type" value="Genomic_DNA"/>
</dbReference>
<dbReference type="CDD" id="cd00207">
    <property type="entry name" value="fer2"/>
    <property type="match status" value="1"/>
</dbReference>
<proteinExistence type="predicted"/>
<dbReference type="Pfam" id="PF00111">
    <property type="entry name" value="Fer2"/>
    <property type="match status" value="1"/>
</dbReference>
<dbReference type="GO" id="GO:0016491">
    <property type="term" value="F:oxidoreductase activity"/>
    <property type="evidence" value="ECO:0007669"/>
    <property type="project" value="InterPro"/>
</dbReference>
<dbReference type="InterPro" id="IPR001433">
    <property type="entry name" value="OxRdtase_FAD/NAD-bd"/>
</dbReference>
<organism evidence="6 7">
    <name type="scientific">Streptomyces antnestii</name>
    <dbReference type="NCBI Taxonomy" id="2494256"/>
    <lineage>
        <taxon>Bacteria</taxon>
        <taxon>Bacillati</taxon>
        <taxon>Actinomycetota</taxon>
        <taxon>Actinomycetes</taxon>
        <taxon>Kitasatosporales</taxon>
        <taxon>Streptomycetaceae</taxon>
        <taxon>Streptomyces</taxon>
    </lineage>
</organism>
<keyword evidence="2" id="KW-0479">Metal-binding</keyword>
<accession>A0A437Q0W8</accession>
<dbReference type="PROSITE" id="PS51085">
    <property type="entry name" value="2FE2S_FER_2"/>
    <property type="match status" value="1"/>
</dbReference>
<dbReference type="InterPro" id="IPR017927">
    <property type="entry name" value="FAD-bd_FR_type"/>
</dbReference>
<name>A0A437Q0W8_9ACTN</name>
<gene>
    <name evidence="6" type="ORF">EOT10_05390</name>
</gene>
<dbReference type="OrthoDB" id="4307358at2"/>
<dbReference type="NCBIfam" id="NF040810">
    <property type="entry name" value="BenC"/>
    <property type="match status" value="1"/>
</dbReference>
<dbReference type="PROSITE" id="PS51384">
    <property type="entry name" value="FAD_FR"/>
    <property type="match status" value="1"/>
</dbReference>
<dbReference type="Pfam" id="PF00970">
    <property type="entry name" value="FAD_binding_6"/>
    <property type="match status" value="1"/>
</dbReference>
<dbReference type="Gene3D" id="3.10.20.30">
    <property type="match status" value="1"/>
</dbReference>
<dbReference type="InterPro" id="IPR039261">
    <property type="entry name" value="FNR_nucleotide-bd"/>
</dbReference>
<dbReference type="InterPro" id="IPR001041">
    <property type="entry name" value="2Fe-2S_ferredoxin-type"/>
</dbReference>
<dbReference type="InterPro" id="IPR012675">
    <property type="entry name" value="Beta-grasp_dom_sf"/>
</dbReference>
<keyword evidence="2" id="KW-0001">2Fe-2S</keyword>
<feature type="domain" description="FAD-binding FR-type" evidence="5">
    <location>
        <begin position="103"/>
        <end position="203"/>
    </location>
</feature>
<dbReference type="Gene3D" id="2.40.30.10">
    <property type="entry name" value="Translation factors"/>
    <property type="match status" value="1"/>
</dbReference>
<dbReference type="PRINTS" id="PR00371">
    <property type="entry name" value="FPNCR"/>
</dbReference>
<evidence type="ECO:0000256" key="2">
    <source>
        <dbReference type="ARBA" id="ARBA00022714"/>
    </source>
</evidence>
<evidence type="ECO:0000256" key="3">
    <source>
        <dbReference type="ARBA" id="ARBA00023014"/>
    </source>
</evidence>
<comment type="caution">
    <text evidence="6">The sequence shown here is derived from an EMBL/GenBank/DDBJ whole genome shotgun (WGS) entry which is preliminary data.</text>
</comment>
<dbReference type="InterPro" id="IPR017938">
    <property type="entry name" value="Riboflavin_synthase-like_b-brl"/>
</dbReference>
<dbReference type="SUPFAM" id="SSF54292">
    <property type="entry name" value="2Fe-2S ferredoxin-like"/>
    <property type="match status" value="1"/>
</dbReference>
<comment type="cofactor">
    <cofactor evidence="1">
        <name>FAD</name>
        <dbReference type="ChEBI" id="CHEBI:57692"/>
    </cofactor>
</comment>